<dbReference type="Gene3D" id="1.10.1200.10">
    <property type="entry name" value="ACP-like"/>
    <property type="match status" value="2"/>
</dbReference>
<evidence type="ECO:0000256" key="8">
    <source>
        <dbReference type="ARBA" id="ARBA00029443"/>
    </source>
</evidence>
<evidence type="ECO:0000256" key="2">
    <source>
        <dbReference type="ARBA" id="ARBA00022450"/>
    </source>
</evidence>
<dbReference type="Gene3D" id="3.40.50.1820">
    <property type="entry name" value="alpha/beta hydrolase"/>
    <property type="match status" value="1"/>
</dbReference>
<dbReference type="Pfam" id="PF22621">
    <property type="entry name" value="CurL-like_PKS_C"/>
    <property type="match status" value="1"/>
</dbReference>
<dbReference type="Pfam" id="PF02801">
    <property type="entry name" value="Ketoacyl-synt_C"/>
    <property type="match status" value="1"/>
</dbReference>
<evidence type="ECO:0000256" key="1">
    <source>
        <dbReference type="ARBA" id="ARBA00001957"/>
    </source>
</evidence>
<keyword evidence="6" id="KW-0276">Fatty acid metabolism</keyword>
<dbReference type="Gene3D" id="3.30.559.10">
    <property type="entry name" value="Chloramphenicol acetyltransferase-like domain"/>
    <property type="match status" value="1"/>
</dbReference>
<dbReference type="InterPro" id="IPR001227">
    <property type="entry name" value="Ac_transferase_dom_sf"/>
</dbReference>
<dbReference type="Gene3D" id="3.40.366.10">
    <property type="entry name" value="Malonyl-Coenzyme A Acyl Carrier Protein, domain 2"/>
    <property type="match status" value="1"/>
</dbReference>
<dbReference type="Pfam" id="PF00501">
    <property type="entry name" value="AMP-binding"/>
    <property type="match status" value="2"/>
</dbReference>
<dbReference type="InterPro" id="IPR014030">
    <property type="entry name" value="Ketoacyl_synth_N"/>
</dbReference>
<evidence type="ECO:0000313" key="12">
    <source>
        <dbReference type="EMBL" id="MDP9838383.1"/>
    </source>
</evidence>
<dbReference type="SUPFAM" id="SSF52777">
    <property type="entry name" value="CoA-dependent acyltransferases"/>
    <property type="match status" value="2"/>
</dbReference>
<keyword evidence="4" id="KW-0808">Transferase</keyword>
<sequence length="3169" mass="341067">MDIASIVDVLTRRAATEGERTAFEFWPDGNISAQPDSLSYAALDLRARSVATRLRASLGHDASNMRAILLFPAGLDFHAAFYGCLYAGVTAVPMAIPHVRPHNRDRSERSLERTRRILVRAAPSIVLTTSAVFERLAMIRSHSGEWRDLPWLTVDDLPRDDANDWYVPDLRDDTLAYLQFTSGSTGEPKAAMVSHANLIHQWHGHRAAFPVTSDMRSVVWLPHSHDWGLTDGVIAPVLNGNPCQLLPAASFLQRPFSWLKAISGVSPVISGAPNFAYDLCVRRIDQGETPDLDLSGWKIAQVGAETVRPATLEAFAQRFSRHGFSYGSFAPAYGMAETVLVATGCYEATRPIRQDADRTILAAGRFQATDPADIRKTAISSCGMPVPSMQLLIVDPDTLSPLADEEIGEVWLKGPGVALGYFNDPDLTRATFHAHTAAGDGPYLKTADLGFRLNGHLYVTGRIKDLIIVAGQNHYPQDIETSVIGAHPCLQTSRCAAFSIDDQGDEQLIIAIENTRAADMVAISDIASSVVAAIADEHGLTVEKLVFVKSRSLPMTTSGKIERRACRDAFLSASLAETNRWDRTPVATSAKPQPVSQTWPLNEWLRREIADRTGLVAEQIADHIAFADCGLNSRASLEIIGRLEAKLGRQLPATLLYDHPTIRTLVAALENVPPSMTKDSPGSAPIPRAAQEHAPIAIIGMACRVPGADSPEAFWKLCLSRETAIGDIPRDRFDVAPLLRPDGIYTDRGAFIEGIDGFDAGLFGISGREACAMDPQQRLLLETSWQALEDAGIAVDTREATRTAVFVGLSNSDYRLLHKKQDGLDAWSGTGNAASVAAGRISYALGFRGPCMTVDTACSSSLVATHLAMRAIRQGEADTALVGGVNLMLAADTYLDFCKTGMLSRGGHCLPFAEGADGYVRGEGCIVIVLKELARAQADHDRIIGVLHGSAVNHDGRSNGLTAPSRQAQADVIKQALADANTLPDEIDYVEAHGTGTKLGDPIELAALADVFGGRSGKVSVGSVKAQIGHLEAAAGLAGLMKTVLALNHRTLPHHLTADRPSPLHDWSLSPLALPSTATAWVPGQRAGVSSFGISGTNAHVIVGTAPGVTHDLDRTETGKLSGDFLLPLSAADTGALTELVDRYRQQLHTASLQEVADICFSAATARSTLPCRLALSGRDGSELAKRLSARRPGNAHSMAASRPVFLFPGQGAQYVGMARDACALGAAASATLEEGETIARSHGIPSLRAIMDGEDVERRLDDTIWTQPALFLIEVAIARQWQSFGLQPEFCIGHSIGELSAACVAGGLYFADGLRFAIERGRIMQEDVKPGSMAAILAGIAEAAAIINGLDALEIAARNGPRNIVIAGPHDGITEALSRANIRGVDARLLPVSRAFHTSAMSSAATSIADFAENLKAAALGTAMITTHDVVMLPPGASIPSEYWGRQARGTVDFQAAISSLTTASRSGEDFWLIEMGPGSSLVSNAATEHPPFEERCLASLQKTGSPARTALKSFARLWEAGAPLNCAAVQDGSRVPLPGYPFQKKRYWLDGMETSLAAISSQTPAEPATTPEALSLAGFDEPGAISYLRLAISQILLLDGAELDLHRPLLTYGMDSLMAIRMANRIRSETGISIPLAGLLGGGSIASITAILLDAPSGRLQSHASAQPAAGVAGERSLPQESRGYPLSSSQRRLWMQQQMHPDSPAYNLPTAIELSGPVDRQLLDQCLRRLQHHHPVLRTHIVDHAAEPMLTVQPVIAGLMYIDISDLGPDMRQQTLNRLLQGEAAYRFDLSSEAAFRALLIKLGDDRYVLALTFHHMVADGWSLGGIVIPELEAWYSALAAGDPLPEMAKRGTYIADPAAEGGASETDLAYWQANLVDLPPPTCLPSERRRPPTRRMQGRRLAYQTRSVSVSGLHATATRHGATLFMTMLSGLTASLHQFTGQTDVTIGTVLSTRTSDTESTLGDFTNFIPLRTRIDPTSSIDDLIAEVRRQSLDAFEHGRCPFDQIVAASGSRREGSEAPLFSVSFVLHAFDGRTRRMQFSADLTGNFLKPFIQIDNGTSEADLIIEAAEHGEALVFECEFDTDLYDDADILTFMQRYEAILSRLADQQENGAPTSDTSLACLFRATDMEAGKAIAFGRMDLVSGSSETLFSRFEKIAENAPTAIALREYRSASDIRSVTYGELLSRAKELAGALGNIGVGHGDLVGIDIGRSTACIVAMLAILHEGAAYVPMDEEWPEQRKAQLAADAKLVALVCDSAAATKPGQISLPLLVLDDHGRPGELAAERPPRQQRSGIFSSTTAYVIYTSGSTGTPKGVAISHDSVLRLVDMSGSEFGFSDQDVGLLFHSPAFDFSVWEIWTALLNGGRLIIPAAPMIRDPKAVQDILRNERVTVFNQTPTAFRSFTAHHLSAGDLLPSLRLIVFGGEALDPAVLTDWFAAYGDSGPRLVNMYGITETTVHVTAKTMTQADLSLRNPIGRPLHDRSVILLDDAGLPVPVGVPGEIHVGGGGVASGYIDRPALTAERFVPDPYSGQPGARLYRSGDAARWLADGSLEYIARLDVQLKIRGYRIEPAEIGAVLKQHSAVEDCIVIPSPAGDTQGLIAYVVARTGDNGDGGDAATIAEWRDVFDATYAAPADTAAPNALNSSGWNRSHDGSPIPQHEMREWVDHTVSAIEALQPRRILEIGCGTGMLLLRLAPTVERYIAMDISAVGLAHIADKLSAMGDLIDRIDLVEGAADALDDIAEGSVDTIVMNSVTQLFPSIDYLERVITKALTKLTADGAMFVGDVRNHAVQEAFHLSVLAHDDPDTIASFDQSTLTALVAERCAEDKELTIGPEYFRSLPRRHPALSRVAVHLKRTHADNEMTRFRFDAVLYRQRQTLPVSPPDWHFAQGLISDVDDIGEWLSSRPSSEICGLRGITNSRISVWAGALNAVPAEIDMAGIDPVALSETAALHGFRANLQWTEGHANGMFDALFVPQTHGSRPAAEAAMFIEPSRLSENWRRFAGNPQQHRQRTALAETLRQHVAQRLPAHMVPDAVIVIDALPITGNGKLDIGALPLPRSVIRVAEIKPPRDALDQLIVDAWSDVLSKRRIGIEDNFFALGGHSLKAVQLANRLRDALSIDVPLRWIFEAPTIAGQHDLILQELYEIAQQEAPPASAAGRRS</sequence>
<dbReference type="InterPro" id="IPR020845">
    <property type="entry name" value="AMP-binding_CS"/>
</dbReference>
<dbReference type="InterPro" id="IPR020841">
    <property type="entry name" value="PKS_Beta-ketoAc_synthase_dom"/>
</dbReference>
<dbReference type="Proteomes" id="UP001241472">
    <property type="component" value="Unassembled WGS sequence"/>
</dbReference>
<dbReference type="InterPro" id="IPR040097">
    <property type="entry name" value="FAAL/FAAC"/>
</dbReference>
<dbReference type="SMART" id="SM00827">
    <property type="entry name" value="PKS_AT"/>
    <property type="match status" value="1"/>
</dbReference>
<dbReference type="InterPro" id="IPR025110">
    <property type="entry name" value="AMP-bd_C"/>
</dbReference>
<dbReference type="NCBIfam" id="TIGR01733">
    <property type="entry name" value="AA-adenyl-dom"/>
    <property type="match status" value="1"/>
</dbReference>
<dbReference type="PROSITE" id="PS52004">
    <property type="entry name" value="KS3_2"/>
    <property type="match status" value="1"/>
</dbReference>
<dbReference type="InterPro" id="IPR016035">
    <property type="entry name" value="Acyl_Trfase/lysoPLipase"/>
</dbReference>
<evidence type="ECO:0000256" key="3">
    <source>
        <dbReference type="ARBA" id="ARBA00022553"/>
    </source>
</evidence>
<dbReference type="InterPro" id="IPR041698">
    <property type="entry name" value="Methyltransf_25"/>
</dbReference>
<feature type="region of interest" description="Disordered" evidence="9">
    <location>
        <begin position="1666"/>
        <end position="1688"/>
    </location>
</feature>
<dbReference type="InterPro" id="IPR036736">
    <property type="entry name" value="ACP-like_sf"/>
</dbReference>
<dbReference type="Pfam" id="PF13193">
    <property type="entry name" value="AMP-binding_C"/>
    <property type="match status" value="1"/>
</dbReference>
<organism evidence="12 13">
    <name type="scientific">Neorhizobium huautlense</name>
    <dbReference type="NCBI Taxonomy" id="67774"/>
    <lineage>
        <taxon>Bacteria</taxon>
        <taxon>Pseudomonadati</taxon>
        <taxon>Pseudomonadota</taxon>
        <taxon>Alphaproteobacteria</taxon>
        <taxon>Hyphomicrobiales</taxon>
        <taxon>Rhizobiaceae</taxon>
        <taxon>Rhizobium/Agrobacterium group</taxon>
        <taxon>Neorhizobium</taxon>
    </lineage>
</organism>
<dbReference type="Gene3D" id="3.40.50.150">
    <property type="entry name" value="Vaccinia Virus protein VP39"/>
    <property type="match status" value="1"/>
</dbReference>
<feature type="domain" description="Carrier" evidence="10">
    <location>
        <begin position="596"/>
        <end position="673"/>
    </location>
</feature>
<dbReference type="Pfam" id="PF00550">
    <property type="entry name" value="PP-binding"/>
    <property type="match status" value="3"/>
</dbReference>
<dbReference type="Gene3D" id="3.30.300.30">
    <property type="match status" value="3"/>
</dbReference>
<dbReference type="InterPro" id="IPR016036">
    <property type="entry name" value="Malonyl_transacylase_ACP-bd"/>
</dbReference>
<dbReference type="Gene3D" id="3.30.559.30">
    <property type="entry name" value="Nonribosomal peptide synthetase, condensation domain"/>
    <property type="match status" value="1"/>
</dbReference>
<dbReference type="InterPro" id="IPR029058">
    <property type="entry name" value="AB_hydrolase_fold"/>
</dbReference>
<reference evidence="12 13" key="1">
    <citation type="submission" date="2023-07" db="EMBL/GenBank/DDBJ databases">
        <title>Sorghum-associated microbial communities from plants grown in Nebraska, USA.</title>
        <authorList>
            <person name="Schachtman D."/>
        </authorList>
    </citation>
    <scope>NUCLEOTIDE SEQUENCE [LARGE SCALE GENOMIC DNA]</scope>
    <source>
        <strain evidence="12 13">DS1307</strain>
    </source>
</reference>
<evidence type="ECO:0000256" key="6">
    <source>
        <dbReference type="ARBA" id="ARBA00022832"/>
    </source>
</evidence>
<dbReference type="InterPro" id="IPR014043">
    <property type="entry name" value="Acyl_transferase_dom"/>
</dbReference>
<dbReference type="PROSITE" id="PS00012">
    <property type="entry name" value="PHOSPHOPANTETHEINE"/>
    <property type="match status" value="2"/>
</dbReference>
<dbReference type="InterPro" id="IPR016039">
    <property type="entry name" value="Thiolase-like"/>
</dbReference>
<dbReference type="InterPro" id="IPR000873">
    <property type="entry name" value="AMP-dep_synth/lig_dom"/>
</dbReference>
<feature type="domain" description="Carrier" evidence="10">
    <location>
        <begin position="3076"/>
        <end position="3151"/>
    </location>
</feature>
<dbReference type="SUPFAM" id="SSF47336">
    <property type="entry name" value="ACP-like"/>
    <property type="match status" value="3"/>
</dbReference>
<dbReference type="InterPro" id="IPR014031">
    <property type="entry name" value="Ketoacyl_synth_C"/>
</dbReference>
<dbReference type="InterPro" id="IPR023213">
    <property type="entry name" value="CAT-like_dom_sf"/>
</dbReference>
<dbReference type="Pfam" id="PF13649">
    <property type="entry name" value="Methyltransf_25"/>
    <property type="match status" value="1"/>
</dbReference>
<evidence type="ECO:0000259" key="11">
    <source>
        <dbReference type="PROSITE" id="PS52004"/>
    </source>
</evidence>
<keyword evidence="7" id="KW-0443">Lipid metabolism</keyword>
<evidence type="ECO:0000256" key="4">
    <source>
        <dbReference type="ARBA" id="ARBA00022679"/>
    </source>
</evidence>
<dbReference type="Pfam" id="PF23024">
    <property type="entry name" value="AMP-dom_DIP2-like"/>
    <property type="match status" value="1"/>
</dbReference>
<accession>A0ABT9PW89</accession>
<dbReference type="PANTHER" id="PTHR43775">
    <property type="entry name" value="FATTY ACID SYNTHASE"/>
    <property type="match status" value="1"/>
</dbReference>
<dbReference type="SMART" id="SM01294">
    <property type="entry name" value="PKS_PP_betabranch"/>
    <property type="match status" value="1"/>
</dbReference>
<keyword evidence="3" id="KW-0597">Phosphoprotein</keyword>
<dbReference type="Gene3D" id="3.40.50.12780">
    <property type="entry name" value="N-terminal domain of ligase-like"/>
    <property type="match status" value="2"/>
</dbReference>
<dbReference type="InterPro" id="IPR001242">
    <property type="entry name" value="Condensation_dom"/>
</dbReference>
<dbReference type="PROSITE" id="PS00455">
    <property type="entry name" value="AMP_BINDING"/>
    <property type="match status" value="2"/>
</dbReference>
<dbReference type="RefSeq" id="WP_306836237.1">
    <property type="nucleotide sequence ID" value="NZ_JAUSRF010000010.1"/>
</dbReference>
<dbReference type="InterPro" id="IPR045851">
    <property type="entry name" value="AMP-bd_C_sf"/>
</dbReference>
<dbReference type="Pfam" id="PF00698">
    <property type="entry name" value="Acyl_transf_1"/>
    <property type="match status" value="1"/>
</dbReference>
<dbReference type="PANTHER" id="PTHR43775:SF37">
    <property type="entry name" value="SI:DKEY-61P9.11"/>
    <property type="match status" value="1"/>
</dbReference>
<dbReference type="SUPFAM" id="SSF52151">
    <property type="entry name" value="FabD/lysophospholipase-like"/>
    <property type="match status" value="1"/>
</dbReference>
<comment type="similarity">
    <text evidence="8">In the C-terminal section; belongs to the NRP synthetase family.</text>
</comment>
<dbReference type="CDD" id="cd19531">
    <property type="entry name" value="LCL_NRPS-like"/>
    <property type="match status" value="1"/>
</dbReference>
<dbReference type="Pfam" id="PF00109">
    <property type="entry name" value="ketoacyl-synt"/>
    <property type="match status" value="1"/>
</dbReference>
<dbReference type="SUPFAM" id="SSF53335">
    <property type="entry name" value="S-adenosyl-L-methionine-dependent methyltransferases"/>
    <property type="match status" value="1"/>
</dbReference>
<dbReference type="InterPro" id="IPR050091">
    <property type="entry name" value="PKS_NRPS_Biosynth_Enz"/>
</dbReference>
<dbReference type="SMART" id="SM00825">
    <property type="entry name" value="PKS_KS"/>
    <property type="match status" value="1"/>
</dbReference>
<evidence type="ECO:0000256" key="7">
    <source>
        <dbReference type="ARBA" id="ARBA00023098"/>
    </source>
</evidence>
<dbReference type="SUPFAM" id="SSF55048">
    <property type="entry name" value="Probable ACP-binding domain of malonyl-CoA ACP transacylase"/>
    <property type="match status" value="1"/>
</dbReference>
<feature type="domain" description="Ketosynthase family 3 (KS3)" evidence="11">
    <location>
        <begin position="693"/>
        <end position="1105"/>
    </location>
</feature>
<dbReference type="InterPro" id="IPR006162">
    <property type="entry name" value="Ppantetheine_attach_site"/>
</dbReference>
<dbReference type="InterPro" id="IPR010071">
    <property type="entry name" value="AA_adenyl_dom"/>
</dbReference>
<evidence type="ECO:0000259" key="10">
    <source>
        <dbReference type="PROSITE" id="PS50075"/>
    </source>
</evidence>
<comment type="cofactor">
    <cofactor evidence="1">
        <name>pantetheine 4'-phosphate</name>
        <dbReference type="ChEBI" id="CHEBI:47942"/>
    </cofactor>
</comment>
<dbReference type="CDD" id="cd00833">
    <property type="entry name" value="PKS"/>
    <property type="match status" value="1"/>
</dbReference>
<protein>
    <submittedName>
        <fullName evidence="12">Amino acid adenylation domain-containing protein</fullName>
    </submittedName>
</protein>
<dbReference type="Pfam" id="PF00668">
    <property type="entry name" value="Condensation"/>
    <property type="match status" value="1"/>
</dbReference>
<feature type="region of interest" description="Disordered" evidence="9">
    <location>
        <begin position="1885"/>
        <end position="1904"/>
    </location>
</feature>
<evidence type="ECO:0000313" key="13">
    <source>
        <dbReference type="Proteomes" id="UP001241472"/>
    </source>
</evidence>
<dbReference type="PROSITE" id="PS50075">
    <property type="entry name" value="CARRIER"/>
    <property type="match status" value="3"/>
</dbReference>
<feature type="domain" description="Carrier" evidence="10">
    <location>
        <begin position="1581"/>
        <end position="1658"/>
    </location>
</feature>
<dbReference type="InterPro" id="IPR042099">
    <property type="entry name" value="ANL_N_sf"/>
</dbReference>
<evidence type="ECO:0000256" key="5">
    <source>
        <dbReference type="ARBA" id="ARBA00022723"/>
    </source>
</evidence>
<gene>
    <name evidence="12" type="ORF">J2T09_003151</name>
</gene>
<dbReference type="CDD" id="cd02440">
    <property type="entry name" value="AdoMet_MTases"/>
    <property type="match status" value="1"/>
</dbReference>
<proteinExistence type="inferred from homology"/>
<comment type="caution">
    <text evidence="12">The sequence shown here is derived from an EMBL/GenBank/DDBJ whole genome shotgun (WGS) entry which is preliminary data.</text>
</comment>
<dbReference type="EMBL" id="JAUSRF010000010">
    <property type="protein sequence ID" value="MDP9838383.1"/>
    <property type="molecule type" value="Genomic_DNA"/>
</dbReference>
<dbReference type="Gene3D" id="3.40.47.10">
    <property type="match status" value="1"/>
</dbReference>
<dbReference type="InterPro" id="IPR029063">
    <property type="entry name" value="SAM-dependent_MTases_sf"/>
</dbReference>
<dbReference type="SUPFAM" id="SSF56801">
    <property type="entry name" value="Acetyl-CoA synthetase-like"/>
    <property type="match status" value="2"/>
</dbReference>
<dbReference type="InterPro" id="IPR009081">
    <property type="entry name" value="PP-bd_ACP"/>
</dbReference>
<dbReference type="CDD" id="cd05931">
    <property type="entry name" value="FAAL"/>
    <property type="match status" value="1"/>
</dbReference>
<keyword evidence="5" id="KW-0479">Metal-binding</keyword>
<dbReference type="SUPFAM" id="SSF53901">
    <property type="entry name" value="Thiolase-like"/>
    <property type="match status" value="1"/>
</dbReference>
<evidence type="ECO:0000256" key="9">
    <source>
        <dbReference type="SAM" id="MobiDB-lite"/>
    </source>
</evidence>
<keyword evidence="13" id="KW-1185">Reference proteome</keyword>
<dbReference type="SMART" id="SM00823">
    <property type="entry name" value="PKS_PP"/>
    <property type="match status" value="3"/>
</dbReference>
<dbReference type="InterPro" id="IPR020806">
    <property type="entry name" value="PKS_PP-bd"/>
</dbReference>
<name>A0ABT9PW89_9HYPH</name>
<dbReference type="Gene3D" id="3.30.70.3290">
    <property type="match status" value="1"/>
</dbReference>
<keyword evidence="2" id="KW-0596">Phosphopantetheine</keyword>